<evidence type="ECO:0000259" key="3">
    <source>
        <dbReference type="PROSITE" id="PS51084"/>
    </source>
</evidence>
<keyword evidence="5" id="KW-1185">Reference proteome</keyword>
<gene>
    <name evidence="4" type="ORF">ACFQJC_01725</name>
</gene>
<dbReference type="Gene3D" id="3.30.428.10">
    <property type="entry name" value="HIT-like"/>
    <property type="match status" value="1"/>
</dbReference>
<dbReference type="InterPro" id="IPR036265">
    <property type="entry name" value="HIT-like_sf"/>
</dbReference>
<dbReference type="GO" id="GO:0000166">
    <property type="term" value="F:nucleotide binding"/>
    <property type="evidence" value="ECO:0007669"/>
    <property type="project" value="UniProtKB-KW"/>
</dbReference>
<evidence type="ECO:0000313" key="5">
    <source>
        <dbReference type="Proteomes" id="UP001596481"/>
    </source>
</evidence>
<organism evidence="4 5">
    <name type="scientific">Haloferax namakaokahaiae</name>
    <dbReference type="NCBI Taxonomy" id="1748331"/>
    <lineage>
        <taxon>Archaea</taxon>
        <taxon>Methanobacteriati</taxon>
        <taxon>Methanobacteriota</taxon>
        <taxon>Stenosarchaea group</taxon>
        <taxon>Halobacteria</taxon>
        <taxon>Halobacteriales</taxon>
        <taxon>Haloferacaceae</taxon>
        <taxon>Haloferax</taxon>
    </lineage>
</organism>
<evidence type="ECO:0000256" key="2">
    <source>
        <dbReference type="PROSITE-ProRule" id="PRU00464"/>
    </source>
</evidence>
<name>A0ABD5ZAQ9_9EURY</name>
<dbReference type="Pfam" id="PF01230">
    <property type="entry name" value="HIT"/>
    <property type="match status" value="1"/>
</dbReference>
<dbReference type="InterPro" id="IPR052908">
    <property type="entry name" value="AP-4-A_phosphorylase"/>
</dbReference>
<dbReference type="InterPro" id="IPR039383">
    <property type="entry name" value="FHIT"/>
</dbReference>
<protein>
    <submittedName>
        <fullName evidence="4">HIT family protein</fullName>
    </submittedName>
</protein>
<dbReference type="Proteomes" id="UP001596481">
    <property type="component" value="Unassembled WGS sequence"/>
</dbReference>
<keyword evidence="1" id="KW-0547">Nucleotide-binding</keyword>
<reference evidence="4 5" key="1">
    <citation type="journal article" date="2019" name="Int. J. Syst. Evol. Microbiol.">
        <title>The Global Catalogue of Microorganisms (GCM) 10K type strain sequencing project: providing services to taxonomists for standard genome sequencing and annotation.</title>
        <authorList>
            <consortium name="The Broad Institute Genomics Platform"/>
            <consortium name="The Broad Institute Genome Sequencing Center for Infectious Disease"/>
            <person name="Wu L."/>
            <person name="Ma J."/>
        </authorList>
    </citation>
    <scope>NUCLEOTIDE SEQUENCE [LARGE SCALE GENOMIC DNA]</scope>
    <source>
        <strain evidence="4 5">DSM 29988</strain>
    </source>
</reference>
<comment type="caution">
    <text evidence="4">The sequence shown here is derived from an EMBL/GenBank/DDBJ whole genome shotgun (WGS) entry which is preliminary data.</text>
</comment>
<feature type="domain" description="HIT" evidence="3">
    <location>
        <begin position="25"/>
        <end position="136"/>
    </location>
</feature>
<dbReference type="PANTHER" id="PTHR42997:SF1">
    <property type="entry name" value="AP-4-A PHOSPHORYLASE"/>
    <property type="match status" value="1"/>
</dbReference>
<dbReference type="CDD" id="cd01275">
    <property type="entry name" value="FHIT"/>
    <property type="match status" value="1"/>
</dbReference>
<accession>A0ABD5ZAQ9</accession>
<sequence length="181" mass="20220">MDQLFAPWRIEWVTRDRDDEEYSCPFCALPERDEDRESKIVARSEHSFVILNNAPYAPGHVMVIPYKHTGDFTDLTDEELLDHARLKSLTIDALDAAFDPAGFNAGENLGGSAAGGSIDDHLHTHVVPRWNGDTNFMPILSDTKVIVQALDESYDHLHEAFASLDGATVEDDQSAVRFSFD</sequence>
<proteinExistence type="predicted"/>
<dbReference type="InterPro" id="IPR011146">
    <property type="entry name" value="HIT-like"/>
</dbReference>
<dbReference type="EMBL" id="JBHTAA010000001">
    <property type="protein sequence ID" value="MFC7202219.1"/>
    <property type="molecule type" value="Genomic_DNA"/>
</dbReference>
<dbReference type="AlphaFoldDB" id="A0ABD5ZAQ9"/>
<evidence type="ECO:0000256" key="1">
    <source>
        <dbReference type="ARBA" id="ARBA00022741"/>
    </source>
</evidence>
<dbReference type="RefSeq" id="WP_390221520.1">
    <property type="nucleotide sequence ID" value="NZ_JBHTAA010000001.1"/>
</dbReference>
<feature type="short sequence motif" description="Histidine triad motif" evidence="2">
    <location>
        <begin position="121"/>
        <end position="125"/>
    </location>
</feature>
<dbReference type="PROSITE" id="PS51084">
    <property type="entry name" value="HIT_2"/>
    <property type="match status" value="1"/>
</dbReference>
<dbReference type="PANTHER" id="PTHR42997">
    <property type="entry name" value="HIT FAMILY HYDROLASE"/>
    <property type="match status" value="1"/>
</dbReference>
<dbReference type="SUPFAM" id="SSF54197">
    <property type="entry name" value="HIT-like"/>
    <property type="match status" value="1"/>
</dbReference>
<evidence type="ECO:0000313" key="4">
    <source>
        <dbReference type="EMBL" id="MFC7202219.1"/>
    </source>
</evidence>